<gene>
    <name evidence="1" type="ORF">METZ01_LOCUS433018</name>
</gene>
<organism evidence="1">
    <name type="scientific">marine metagenome</name>
    <dbReference type="NCBI Taxonomy" id="408172"/>
    <lineage>
        <taxon>unclassified sequences</taxon>
        <taxon>metagenomes</taxon>
        <taxon>ecological metagenomes</taxon>
    </lineage>
</organism>
<sequence length="123" mass="13647">MIITSITLSNNMQVDKYQKSDLISLGAHYSPIDKPKDASDSAQNIFSDKGAWFGFALPDDKNINSGFVGPYLLHYKNGAWLSKSLINLKPVTKSSNLLVDEESSDVFFDTGELHLNMKYNNGV</sequence>
<dbReference type="Gene3D" id="2.70.98.50">
    <property type="entry name" value="putative glycoside hydrolase family protein from bacillus halodurans"/>
    <property type="match status" value="1"/>
</dbReference>
<name>A0A382YAB7_9ZZZZ</name>
<proteinExistence type="predicted"/>
<accession>A0A382YAB7</accession>
<reference evidence="1" key="1">
    <citation type="submission" date="2018-05" db="EMBL/GenBank/DDBJ databases">
        <authorList>
            <person name="Lanie J.A."/>
            <person name="Ng W.-L."/>
            <person name="Kazmierczak K.M."/>
            <person name="Andrzejewski T.M."/>
            <person name="Davidsen T.M."/>
            <person name="Wayne K.J."/>
            <person name="Tettelin H."/>
            <person name="Glass J.I."/>
            <person name="Rusch D."/>
            <person name="Podicherti R."/>
            <person name="Tsui H.-C.T."/>
            <person name="Winkler M.E."/>
        </authorList>
    </citation>
    <scope>NUCLEOTIDE SEQUENCE</scope>
</reference>
<dbReference type="AlphaFoldDB" id="A0A382YAB7"/>
<dbReference type="EMBL" id="UINC01174171">
    <property type="protein sequence ID" value="SVD80164.1"/>
    <property type="molecule type" value="Genomic_DNA"/>
</dbReference>
<protein>
    <submittedName>
        <fullName evidence="1">Uncharacterized protein</fullName>
    </submittedName>
</protein>
<evidence type="ECO:0000313" key="1">
    <source>
        <dbReference type="EMBL" id="SVD80164.1"/>
    </source>
</evidence>
<feature type="non-terminal residue" evidence="1">
    <location>
        <position position="123"/>
    </location>
</feature>